<evidence type="ECO:0000256" key="1">
    <source>
        <dbReference type="SAM" id="Phobius"/>
    </source>
</evidence>
<sequence>MQFFSHPAFFVVLLVAFVGILFYVRTYQGRKRGASFPSLFDTPPPQPNVALSRRNLEGIGTIEVPSGPEWEREGNEFYNPALGMSIIIQNQINGFSGREQAYLDSYNEVNLRDAPNWERGPEQLGQIAGHVAARTSGRFHNGTAMLTRDYIFFAPFTTVFFQSRVPAEHADALALTDYLASTFRR</sequence>
<keyword evidence="3" id="KW-1185">Reference proteome</keyword>
<gene>
    <name evidence="2" type="ORF">FNT36_07560</name>
</gene>
<keyword evidence="1" id="KW-0812">Transmembrane</keyword>
<organism evidence="2 3">
    <name type="scientific">Hymenobacter setariae</name>
    <dbReference type="NCBI Taxonomy" id="2594794"/>
    <lineage>
        <taxon>Bacteria</taxon>
        <taxon>Pseudomonadati</taxon>
        <taxon>Bacteroidota</taxon>
        <taxon>Cytophagia</taxon>
        <taxon>Cytophagales</taxon>
        <taxon>Hymenobacteraceae</taxon>
        <taxon>Hymenobacter</taxon>
    </lineage>
</organism>
<keyword evidence="1" id="KW-0472">Membrane</keyword>
<protein>
    <recommendedName>
        <fullName evidence="4">DUF1795 domain-containing protein</fullName>
    </recommendedName>
</protein>
<name>A0A558BXW4_9BACT</name>
<dbReference type="RefSeq" id="WP_144846057.1">
    <property type="nucleotide sequence ID" value="NZ_VMRJ01000002.1"/>
</dbReference>
<dbReference type="Proteomes" id="UP000317624">
    <property type="component" value="Unassembled WGS sequence"/>
</dbReference>
<reference evidence="2 3" key="1">
    <citation type="submission" date="2019-07" db="EMBL/GenBank/DDBJ databases">
        <title>Hymenobacter sp. straun FUR1 Genome sequencing and assembly.</title>
        <authorList>
            <person name="Chhetri G."/>
        </authorList>
    </citation>
    <scope>NUCLEOTIDE SEQUENCE [LARGE SCALE GENOMIC DNA]</scope>
    <source>
        <strain evidence="2 3">Fur1</strain>
    </source>
</reference>
<evidence type="ECO:0000313" key="2">
    <source>
        <dbReference type="EMBL" id="TVT41303.1"/>
    </source>
</evidence>
<evidence type="ECO:0000313" key="3">
    <source>
        <dbReference type="Proteomes" id="UP000317624"/>
    </source>
</evidence>
<evidence type="ECO:0008006" key="4">
    <source>
        <dbReference type="Google" id="ProtNLM"/>
    </source>
</evidence>
<feature type="transmembrane region" description="Helical" evidence="1">
    <location>
        <begin position="6"/>
        <end position="24"/>
    </location>
</feature>
<dbReference type="EMBL" id="VMRJ01000002">
    <property type="protein sequence ID" value="TVT41303.1"/>
    <property type="molecule type" value="Genomic_DNA"/>
</dbReference>
<accession>A0A558BXW4</accession>
<keyword evidence="1" id="KW-1133">Transmembrane helix</keyword>
<proteinExistence type="predicted"/>
<dbReference type="AlphaFoldDB" id="A0A558BXW4"/>
<comment type="caution">
    <text evidence="2">The sequence shown here is derived from an EMBL/GenBank/DDBJ whole genome shotgun (WGS) entry which is preliminary data.</text>
</comment>